<accession>A0A2P2QGK3</accession>
<sequence length="50" mass="6078">MGWSFVIFCFFGSNVTKFHENDFGLEENFFMPKMRRVQIKKFLPSLDYFT</sequence>
<reference evidence="1" key="1">
    <citation type="submission" date="2018-02" db="EMBL/GenBank/DDBJ databases">
        <title>Rhizophora mucronata_Transcriptome.</title>
        <authorList>
            <person name="Meera S.P."/>
            <person name="Sreeshan A."/>
            <person name="Augustine A."/>
        </authorList>
    </citation>
    <scope>NUCLEOTIDE SEQUENCE</scope>
    <source>
        <tissue evidence="1">Leaf</tissue>
    </source>
</reference>
<organism evidence="1">
    <name type="scientific">Rhizophora mucronata</name>
    <name type="common">Asiatic mangrove</name>
    <dbReference type="NCBI Taxonomy" id="61149"/>
    <lineage>
        <taxon>Eukaryota</taxon>
        <taxon>Viridiplantae</taxon>
        <taxon>Streptophyta</taxon>
        <taxon>Embryophyta</taxon>
        <taxon>Tracheophyta</taxon>
        <taxon>Spermatophyta</taxon>
        <taxon>Magnoliopsida</taxon>
        <taxon>eudicotyledons</taxon>
        <taxon>Gunneridae</taxon>
        <taxon>Pentapetalae</taxon>
        <taxon>rosids</taxon>
        <taxon>fabids</taxon>
        <taxon>Malpighiales</taxon>
        <taxon>Rhizophoraceae</taxon>
        <taxon>Rhizophora</taxon>
    </lineage>
</organism>
<evidence type="ECO:0000313" key="1">
    <source>
        <dbReference type="EMBL" id="MBX66133.1"/>
    </source>
</evidence>
<name>A0A2P2QGK3_RHIMU</name>
<protein>
    <submittedName>
        <fullName evidence="1">Uncharacterized protein</fullName>
    </submittedName>
</protein>
<dbReference type="AlphaFoldDB" id="A0A2P2QGK3"/>
<proteinExistence type="predicted"/>
<dbReference type="EMBL" id="GGEC01085649">
    <property type="protein sequence ID" value="MBX66133.1"/>
    <property type="molecule type" value="Transcribed_RNA"/>
</dbReference>